<keyword evidence="2" id="KW-1185">Reference proteome</keyword>
<evidence type="ECO:0000313" key="2">
    <source>
        <dbReference type="Proteomes" id="UP000298284"/>
    </source>
</evidence>
<accession>A0A4Z0MF47</accession>
<dbReference type="OrthoDB" id="881297at2"/>
<sequence length="203" mass="23747">MEDIVLHQLIERANELVRQVGVGILHEEQLAVALDLSLPTFRELFGSKAGLLRLTTQQNLQRQRLEHDELFTNLATPVECLLAWLHHSLQELRRSPHYDYHVLREQYPECWGLIQEHLYVYSFPLLTRLLQEGMQEGQFRSDLEPGMIAHIMMAQMNLILNEAYFPPDHVNQADIYRSMFAPYVRGLCTVEGLRLVALHFERM</sequence>
<dbReference type="Gene3D" id="1.10.357.10">
    <property type="entry name" value="Tetracycline Repressor, domain 2"/>
    <property type="match status" value="1"/>
</dbReference>
<dbReference type="EMBL" id="SRKZ01000007">
    <property type="protein sequence ID" value="TGD77918.1"/>
    <property type="molecule type" value="Genomic_DNA"/>
</dbReference>
<proteinExistence type="predicted"/>
<dbReference type="InterPro" id="IPR036271">
    <property type="entry name" value="Tet_transcr_reg_TetR-rel_C_sf"/>
</dbReference>
<dbReference type="RefSeq" id="WP_135532591.1">
    <property type="nucleotide sequence ID" value="NZ_SRKZ01000007.1"/>
</dbReference>
<dbReference type="AlphaFoldDB" id="A0A4Z0MF47"/>
<organism evidence="1 2">
    <name type="scientific">Hymenobacter wooponensis</name>
    <dbReference type="NCBI Taxonomy" id="1525360"/>
    <lineage>
        <taxon>Bacteria</taxon>
        <taxon>Pseudomonadati</taxon>
        <taxon>Bacteroidota</taxon>
        <taxon>Cytophagia</taxon>
        <taxon>Cytophagales</taxon>
        <taxon>Hymenobacteraceae</taxon>
        <taxon>Hymenobacter</taxon>
    </lineage>
</organism>
<gene>
    <name evidence="1" type="ORF">EU557_21745</name>
</gene>
<dbReference type="Proteomes" id="UP000298284">
    <property type="component" value="Unassembled WGS sequence"/>
</dbReference>
<comment type="caution">
    <text evidence="1">The sequence shown here is derived from an EMBL/GenBank/DDBJ whole genome shotgun (WGS) entry which is preliminary data.</text>
</comment>
<evidence type="ECO:0000313" key="1">
    <source>
        <dbReference type="EMBL" id="TGD77918.1"/>
    </source>
</evidence>
<protein>
    <submittedName>
        <fullName evidence="1">TetR/AcrR family transcriptional regulator</fullName>
    </submittedName>
</protein>
<dbReference type="InterPro" id="IPR009057">
    <property type="entry name" value="Homeodomain-like_sf"/>
</dbReference>
<reference evidence="1 2" key="1">
    <citation type="submission" date="2019-04" db="EMBL/GenBank/DDBJ databases">
        <authorList>
            <person name="Feng G."/>
            <person name="Zhang J."/>
            <person name="Zhu H."/>
        </authorList>
    </citation>
    <scope>NUCLEOTIDE SEQUENCE [LARGE SCALE GENOMIC DNA]</scope>
    <source>
        <strain evidence="1 2">JCM 19491</strain>
    </source>
</reference>
<dbReference type="SUPFAM" id="SSF48498">
    <property type="entry name" value="Tetracyclin repressor-like, C-terminal domain"/>
    <property type="match status" value="1"/>
</dbReference>
<name>A0A4Z0MF47_9BACT</name>
<dbReference type="SUPFAM" id="SSF46689">
    <property type="entry name" value="Homeodomain-like"/>
    <property type="match status" value="1"/>
</dbReference>